<dbReference type="SUPFAM" id="SSF55785">
    <property type="entry name" value="PYP-like sensor domain (PAS domain)"/>
    <property type="match status" value="1"/>
</dbReference>
<dbReference type="Gene3D" id="3.30.450.20">
    <property type="entry name" value="PAS domain"/>
    <property type="match status" value="1"/>
</dbReference>
<dbReference type="CDD" id="cd00130">
    <property type="entry name" value="PAS"/>
    <property type="match status" value="1"/>
</dbReference>
<evidence type="ECO:0000313" key="6">
    <source>
        <dbReference type="Proteomes" id="UP000002139"/>
    </source>
</evidence>
<gene>
    <name evidence="5" type="ordered locus">sce1317</name>
</gene>
<dbReference type="InterPro" id="IPR000014">
    <property type="entry name" value="PAS"/>
</dbReference>
<dbReference type="SUPFAM" id="SSF52091">
    <property type="entry name" value="SpoIIaa-like"/>
    <property type="match status" value="1"/>
</dbReference>
<evidence type="ECO:0000256" key="1">
    <source>
        <dbReference type="ARBA" id="ARBA00022553"/>
    </source>
</evidence>
<dbReference type="PROSITE" id="PS50801">
    <property type="entry name" value="STAS"/>
    <property type="match status" value="1"/>
</dbReference>
<reference evidence="5 6" key="1">
    <citation type="journal article" date="2007" name="Nat. Biotechnol.">
        <title>Complete genome sequence of the myxobacterium Sorangium cellulosum.</title>
        <authorList>
            <person name="Schneiker S."/>
            <person name="Perlova O."/>
            <person name="Kaiser O."/>
            <person name="Gerth K."/>
            <person name="Alici A."/>
            <person name="Altmeyer M.O."/>
            <person name="Bartels D."/>
            <person name="Bekel T."/>
            <person name="Beyer S."/>
            <person name="Bode E."/>
            <person name="Bode H.B."/>
            <person name="Bolten C.J."/>
            <person name="Choudhuri J.V."/>
            <person name="Doss S."/>
            <person name="Elnakady Y.A."/>
            <person name="Frank B."/>
            <person name="Gaigalat L."/>
            <person name="Goesmann A."/>
            <person name="Groeger C."/>
            <person name="Gross F."/>
            <person name="Jelsbak L."/>
            <person name="Jelsbak L."/>
            <person name="Kalinowski J."/>
            <person name="Kegler C."/>
            <person name="Knauber T."/>
            <person name="Konietzny S."/>
            <person name="Kopp M."/>
            <person name="Krause L."/>
            <person name="Krug D."/>
            <person name="Linke B."/>
            <person name="Mahmud T."/>
            <person name="Martinez-Arias R."/>
            <person name="McHardy A.C."/>
            <person name="Merai M."/>
            <person name="Meyer F."/>
            <person name="Mormann S."/>
            <person name="Munoz-Dorado J."/>
            <person name="Perez J."/>
            <person name="Pradella S."/>
            <person name="Rachid S."/>
            <person name="Raddatz G."/>
            <person name="Rosenau F."/>
            <person name="Rueckert C."/>
            <person name="Sasse F."/>
            <person name="Scharfe M."/>
            <person name="Schuster S.C."/>
            <person name="Suen G."/>
            <person name="Treuner-Lange A."/>
            <person name="Velicer G.J."/>
            <person name="Vorholter F.-J."/>
            <person name="Weissman K.J."/>
            <person name="Welch R.D."/>
            <person name="Wenzel S.C."/>
            <person name="Whitworth D.E."/>
            <person name="Wilhelm S."/>
            <person name="Wittmann C."/>
            <person name="Bloecker H."/>
            <person name="Puehler A."/>
            <person name="Mueller R."/>
        </authorList>
    </citation>
    <scope>NUCLEOTIDE SEQUENCE [LARGE SCALE GENOMIC DNA]</scope>
    <source>
        <strain evidence="6">So ce56</strain>
    </source>
</reference>
<dbReference type="KEGG" id="scl:sce1317"/>
<dbReference type="CDD" id="cd07041">
    <property type="entry name" value="STAS_RsbR_RsbS_like"/>
    <property type="match status" value="1"/>
</dbReference>
<dbReference type="Pfam" id="PF08448">
    <property type="entry name" value="PAS_4"/>
    <property type="match status" value="1"/>
</dbReference>
<proteinExistence type="predicted"/>
<evidence type="ECO:0000259" key="4">
    <source>
        <dbReference type="PROSITE" id="PS50801"/>
    </source>
</evidence>
<dbReference type="STRING" id="448385.sce1317"/>
<dbReference type="Gene3D" id="3.30.750.24">
    <property type="entry name" value="STAS domain"/>
    <property type="match status" value="1"/>
</dbReference>
<dbReference type="Proteomes" id="UP000002139">
    <property type="component" value="Chromosome"/>
</dbReference>
<feature type="domain" description="STAS" evidence="4">
    <location>
        <begin position="176"/>
        <end position="287"/>
    </location>
</feature>
<dbReference type="InterPro" id="IPR000700">
    <property type="entry name" value="PAS-assoc_C"/>
</dbReference>
<dbReference type="InterPro" id="IPR036513">
    <property type="entry name" value="STAS_dom_sf"/>
</dbReference>
<keyword evidence="2" id="KW-0175">Coiled coil</keyword>
<dbReference type="AlphaFoldDB" id="A9F6W3"/>
<evidence type="ECO:0000313" key="5">
    <source>
        <dbReference type="EMBL" id="CAN91475.1"/>
    </source>
</evidence>
<sequence length="300" mass="33668">MRMNGDADYMAVVAENQQLKQRIRELEEAEEARDRLQAELRQSEEHARVFVTYSPAAVAMFDKDMRYILASHRWREDFGMKERDIIGRCHYDLFPEIPEHWRQIHRRCIAGASESNDEEPFPRADGSVDWVRWKIFPWYKSTGEIGGIMLFTEVITDRKRLEDTLRLQAKTLVELSTPIVPISQGVLVLPLVGVLDAARAQQMMENLLGKVVERQARVAIIDVTGVPHIDAASASALLQVARAVRLLGAQVVLTGIRPEVSQAIVSLDIDLAGIVTRRDLQSAISFATGMSLSPASPSQP</sequence>
<evidence type="ECO:0000256" key="2">
    <source>
        <dbReference type="SAM" id="Coils"/>
    </source>
</evidence>
<dbReference type="HOGENOM" id="CLU_026775_4_0_7"/>
<dbReference type="PANTHER" id="PTHR33745">
    <property type="entry name" value="RSBT ANTAGONIST PROTEIN RSBS-RELATED"/>
    <property type="match status" value="1"/>
</dbReference>
<feature type="domain" description="PAC" evidence="3">
    <location>
        <begin position="115"/>
        <end position="167"/>
    </location>
</feature>
<accession>A9F6W3</accession>
<keyword evidence="1" id="KW-0597">Phosphoprotein</keyword>
<dbReference type="PANTHER" id="PTHR33745:SF3">
    <property type="entry name" value="RSBT CO-ANTAGONIST PROTEIN RSBRC"/>
    <property type="match status" value="1"/>
</dbReference>
<evidence type="ECO:0000259" key="3">
    <source>
        <dbReference type="PROSITE" id="PS50113"/>
    </source>
</evidence>
<dbReference type="EMBL" id="AM746676">
    <property type="protein sequence ID" value="CAN91475.1"/>
    <property type="molecule type" value="Genomic_DNA"/>
</dbReference>
<dbReference type="InterPro" id="IPR051932">
    <property type="entry name" value="Bact_StressResp_Reg"/>
</dbReference>
<dbReference type="Pfam" id="PF01740">
    <property type="entry name" value="STAS"/>
    <property type="match status" value="1"/>
</dbReference>
<dbReference type="InterPro" id="IPR002645">
    <property type="entry name" value="STAS_dom"/>
</dbReference>
<dbReference type="InterPro" id="IPR013656">
    <property type="entry name" value="PAS_4"/>
</dbReference>
<dbReference type="PROSITE" id="PS50113">
    <property type="entry name" value="PAC"/>
    <property type="match status" value="1"/>
</dbReference>
<name>A9F6W3_SORC5</name>
<feature type="coiled-coil region" evidence="2">
    <location>
        <begin position="9"/>
        <end position="46"/>
    </location>
</feature>
<dbReference type="NCBIfam" id="TIGR00229">
    <property type="entry name" value="sensory_box"/>
    <property type="match status" value="1"/>
</dbReference>
<organism evidence="5 6">
    <name type="scientific">Sorangium cellulosum (strain So ce56)</name>
    <name type="common">Polyangium cellulosum (strain So ce56)</name>
    <dbReference type="NCBI Taxonomy" id="448385"/>
    <lineage>
        <taxon>Bacteria</taxon>
        <taxon>Pseudomonadati</taxon>
        <taxon>Myxococcota</taxon>
        <taxon>Polyangia</taxon>
        <taxon>Polyangiales</taxon>
        <taxon>Polyangiaceae</taxon>
        <taxon>Sorangium</taxon>
    </lineage>
</organism>
<keyword evidence="6" id="KW-1185">Reference proteome</keyword>
<protein>
    <submittedName>
        <fullName evidence="5">Positive regulator of sigma-B</fullName>
    </submittedName>
</protein>
<dbReference type="InterPro" id="IPR035965">
    <property type="entry name" value="PAS-like_dom_sf"/>
</dbReference>
<dbReference type="eggNOG" id="COG1366">
    <property type="taxonomic scope" value="Bacteria"/>
</dbReference>